<dbReference type="OrthoDB" id="10383971at2759"/>
<keyword evidence="3" id="KW-1185">Reference proteome</keyword>
<dbReference type="Proteomes" id="UP000887013">
    <property type="component" value="Unassembled WGS sequence"/>
</dbReference>
<dbReference type="EMBL" id="BMAW01030474">
    <property type="protein sequence ID" value="GFU16581.1"/>
    <property type="molecule type" value="Genomic_DNA"/>
</dbReference>
<evidence type="ECO:0000313" key="2">
    <source>
        <dbReference type="EMBL" id="GFU16581.1"/>
    </source>
</evidence>
<evidence type="ECO:0000313" key="3">
    <source>
        <dbReference type="Proteomes" id="UP000887013"/>
    </source>
</evidence>
<organism evidence="2 3">
    <name type="scientific">Nephila pilipes</name>
    <name type="common">Giant wood spider</name>
    <name type="synonym">Nephila maculata</name>
    <dbReference type="NCBI Taxonomy" id="299642"/>
    <lineage>
        <taxon>Eukaryota</taxon>
        <taxon>Metazoa</taxon>
        <taxon>Ecdysozoa</taxon>
        <taxon>Arthropoda</taxon>
        <taxon>Chelicerata</taxon>
        <taxon>Arachnida</taxon>
        <taxon>Araneae</taxon>
        <taxon>Araneomorphae</taxon>
        <taxon>Entelegynae</taxon>
        <taxon>Araneoidea</taxon>
        <taxon>Nephilidae</taxon>
        <taxon>Nephila</taxon>
    </lineage>
</organism>
<reference evidence="2" key="1">
    <citation type="submission" date="2020-08" db="EMBL/GenBank/DDBJ databases">
        <title>Multicomponent nature underlies the extraordinary mechanical properties of spider dragline silk.</title>
        <authorList>
            <person name="Kono N."/>
            <person name="Nakamura H."/>
            <person name="Mori M."/>
            <person name="Yoshida Y."/>
            <person name="Ohtoshi R."/>
            <person name="Malay A.D."/>
            <person name="Moran D.A.P."/>
            <person name="Tomita M."/>
            <person name="Numata K."/>
            <person name="Arakawa K."/>
        </authorList>
    </citation>
    <scope>NUCLEOTIDE SEQUENCE</scope>
</reference>
<comment type="caution">
    <text evidence="2">The sequence shown here is derived from an EMBL/GenBank/DDBJ whole genome shotgun (WGS) entry which is preliminary data.</text>
</comment>
<keyword evidence="1" id="KW-0472">Membrane</keyword>
<name>A0A8X6QAV9_NEPPI</name>
<sequence length="127" mass="14790">MHPRIWIYKSDLSCNPQSPFHRDSCLIKKVAETIFLVIGFIFFIMALFCLLFPKVDPDRTIFLMFVILTATFETVFLSFSCIPYLYNKLVSCLFPEEDELPLVDNSSENNTGYDTYRDRPGTDRIIV</sequence>
<keyword evidence="1" id="KW-1133">Transmembrane helix</keyword>
<keyword evidence="1" id="KW-0812">Transmembrane</keyword>
<accession>A0A8X6QAV9</accession>
<feature type="transmembrane region" description="Helical" evidence="1">
    <location>
        <begin position="34"/>
        <end position="55"/>
    </location>
</feature>
<protein>
    <submittedName>
        <fullName evidence="2">Uncharacterized protein</fullName>
    </submittedName>
</protein>
<dbReference type="AlphaFoldDB" id="A0A8X6QAV9"/>
<feature type="transmembrane region" description="Helical" evidence="1">
    <location>
        <begin position="61"/>
        <end position="86"/>
    </location>
</feature>
<proteinExistence type="predicted"/>
<gene>
    <name evidence="2" type="ORF">NPIL_243381</name>
</gene>
<evidence type="ECO:0000256" key="1">
    <source>
        <dbReference type="SAM" id="Phobius"/>
    </source>
</evidence>